<dbReference type="GO" id="GO:0005509">
    <property type="term" value="F:calcium ion binding"/>
    <property type="evidence" value="ECO:0007669"/>
    <property type="project" value="InterPro"/>
</dbReference>
<keyword evidence="4" id="KW-1185">Reference proteome</keyword>
<dbReference type="EMBL" id="SJOL01008092">
    <property type="protein sequence ID" value="TGZ61142.1"/>
    <property type="molecule type" value="Genomic_DNA"/>
</dbReference>
<protein>
    <recommendedName>
        <fullName evidence="2">EF-hand domain-containing protein</fullName>
    </recommendedName>
</protein>
<dbReference type="Gene3D" id="1.10.238.10">
    <property type="entry name" value="EF-hand"/>
    <property type="match status" value="2"/>
</dbReference>
<feature type="domain" description="EF-hand" evidence="2">
    <location>
        <begin position="9"/>
        <end position="44"/>
    </location>
</feature>
<evidence type="ECO:0000256" key="1">
    <source>
        <dbReference type="ARBA" id="ARBA00022737"/>
    </source>
</evidence>
<evidence type="ECO:0000313" key="3">
    <source>
        <dbReference type="EMBL" id="TGZ61142.1"/>
    </source>
</evidence>
<evidence type="ECO:0000313" key="4">
    <source>
        <dbReference type="Proteomes" id="UP000308267"/>
    </source>
</evidence>
<accession>A0A4S2LCI7</accession>
<dbReference type="PANTHER" id="PTHR23048:SF0">
    <property type="entry name" value="CALMODULIN LIKE 3"/>
    <property type="match status" value="1"/>
</dbReference>
<dbReference type="InterPro" id="IPR002048">
    <property type="entry name" value="EF_hand_dom"/>
</dbReference>
<dbReference type="PANTHER" id="PTHR23048">
    <property type="entry name" value="MYOSIN LIGHT CHAIN 1, 3"/>
    <property type="match status" value="1"/>
</dbReference>
<dbReference type="Proteomes" id="UP000308267">
    <property type="component" value="Unassembled WGS sequence"/>
</dbReference>
<proteinExistence type="predicted"/>
<comment type="caution">
    <text evidence="3">The sequence shown here is derived from an EMBL/GenBank/DDBJ whole genome shotgun (WGS) entry which is preliminary data.</text>
</comment>
<reference evidence="3 4" key="1">
    <citation type="journal article" date="2019" name="BMC Genomics">
        <title>New insights from Opisthorchis felineus genome: update on genomics of the epidemiologically important liver flukes.</title>
        <authorList>
            <person name="Ershov N.I."/>
            <person name="Mordvinov V.A."/>
            <person name="Prokhortchouk E.B."/>
            <person name="Pakharukova M.Y."/>
            <person name="Gunbin K.V."/>
            <person name="Ustyantsev K."/>
            <person name="Genaev M.A."/>
            <person name="Blinov A.G."/>
            <person name="Mazur A."/>
            <person name="Boulygina E."/>
            <person name="Tsygankova S."/>
            <person name="Khrameeva E."/>
            <person name="Chekanov N."/>
            <person name="Fan G."/>
            <person name="Xiao A."/>
            <person name="Zhang H."/>
            <person name="Xu X."/>
            <person name="Yang H."/>
            <person name="Solovyev V."/>
            <person name="Lee S.M."/>
            <person name="Liu X."/>
            <person name="Afonnikov D.A."/>
            <person name="Skryabin K.G."/>
        </authorList>
    </citation>
    <scope>NUCLEOTIDE SEQUENCE [LARGE SCALE GENOMIC DNA]</scope>
    <source>
        <strain evidence="3">AK-0245</strain>
        <tissue evidence="3">Whole organism</tissue>
    </source>
</reference>
<dbReference type="GO" id="GO:0016460">
    <property type="term" value="C:myosin II complex"/>
    <property type="evidence" value="ECO:0007669"/>
    <property type="project" value="TreeGrafter"/>
</dbReference>
<organism evidence="3 4">
    <name type="scientific">Opisthorchis felineus</name>
    <dbReference type="NCBI Taxonomy" id="147828"/>
    <lineage>
        <taxon>Eukaryota</taxon>
        <taxon>Metazoa</taxon>
        <taxon>Spiralia</taxon>
        <taxon>Lophotrochozoa</taxon>
        <taxon>Platyhelminthes</taxon>
        <taxon>Trematoda</taxon>
        <taxon>Digenea</taxon>
        <taxon>Opisthorchiida</taxon>
        <taxon>Opisthorchiata</taxon>
        <taxon>Opisthorchiidae</taxon>
        <taxon>Opisthorchis</taxon>
    </lineage>
</organism>
<dbReference type="STRING" id="147828.A0A4S2LCI7"/>
<gene>
    <name evidence="3" type="ORF">CRM22_008154</name>
</gene>
<dbReference type="SUPFAM" id="SSF47473">
    <property type="entry name" value="EF-hand"/>
    <property type="match status" value="1"/>
</dbReference>
<dbReference type="OrthoDB" id="26525at2759"/>
<dbReference type="PROSITE" id="PS50222">
    <property type="entry name" value="EF_HAND_2"/>
    <property type="match status" value="1"/>
</dbReference>
<dbReference type="FunFam" id="1.10.238.10:FF:000003">
    <property type="entry name" value="Calmodulin A"/>
    <property type="match status" value="1"/>
</dbReference>
<name>A0A4S2LCI7_OPIFE</name>
<dbReference type="InterPro" id="IPR011992">
    <property type="entry name" value="EF-hand-dom_pair"/>
</dbReference>
<evidence type="ECO:0000259" key="2">
    <source>
        <dbReference type="PROSITE" id="PS50222"/>
    </source>
</evidence>
<dbReference type="InterPro" id="IPR050230">
    <property type="entry name" value="CALM/Myosin/TropC-like"/>
</dbReference>
<keyword evidence="1" id="KW-0677">Repeat</keyword>
<sequence>MKLSDLSEFEIANITKAFRLFDPRNTGFIRSSQLGNALRWLKLIPSNAEIASLLEVINPSKTGLISLELFLAAAVELWYGPMTNLEVELWRAFEKFDKRLLGYVSSDKMYDILTRFGCEPIPEQEAIKIIKRFEDKNQRIYYVEMVREMLR</sequence>
<dbReference type="AlphaFoldDB" id="A0A4S2LCI7"/>